<dbReference type="AlphaFoldDB" id="A0A2N9FXD3"/>
<name>A0A2N9FXD3_FAGSY</name>
<accession>A0A2N9FXD3</accession>
<organism evidence="1">
    <name type="scientific">Fagus sylvatica</name>
    <name type="common">Beechnut</name>
    <dbReference type="NCBI Taxonomy" id="28930"/>
    <lineage>
        <taxon>Eukaryota</taxon>
        <taxon>Viridiplantae</taxon>
        <taxon>Streptophyta</taxon>
        <taxon>Embryophyta</taxon>
        <taxon>Tracheophyta</taxon>
        <taxon>Spermatophyta</taxon>
        <taxon>Magnoliopsida</taxon>
        <taxon>eudicotyledons</taxon>
        <taxon>Gunneridae</taxon>
        <taxon>Pentapetalae</taxon>
        <taxon>rosids</taxon>
        <taxon>fabids</taxon>
        <taxon>Fagales</taxon>
        <taxon>Fagaceae</taxon>
        <taxon>Fagus</taxon>
    </lineage>
</organism>
<protein>
    <recommendedName>
        <fullName evidence="2">Retrotransposon gag domain-containing protein</fullName>
    </recommendedName>
</protein>
<reference evidence="1" key="1">
    <citation type="submission" date="2018-02" db="EMBL/GenBank/DDBJ databases">
        <authorList>
            <person name="Cohen D.B."/>
            <person name="Kent A.D."/>
        </authorList>
    </citation>
    <scope>NUCLEOTIDE SEQUENCE</scope>
</reference>
<proteinExistence type="predicted"/>
<dbReference type="PANTHER" id="PTHR33223">
    <property type="entry name" value="CCHC-TYPE DOMAIN-CONTAINING PROTEIN"/>
    <property type="match status" value="1"/>
</dbReference>
<evidence type="ECO:0000313" key="1">
    <source>
        <dbReference type="EMBL" id="SPC91873.1"/>
    </source>
</evidence>
<dbReference type="EMBL" id="OIVN01001260">
    <property type="protein sequence ID" value="SPC91873.1"/>
    <property type="molecule type" value="Genomic_DNA"/>
</dbReference>
<sequence>MELMQKALQKTQGVDDYLVNMGGITNETAVQLPPKFFIQEVDRFAGVGDPIQHLRQYLNFVKIKGLNEQQVLQAFPLSLAGLASNWWRAKASKMINRPNEKDQVNIVMKGLLPVYYNRMFEQLCNSGMRIEDAIDNGKLDKREGKISTASKKIFGSSSKTSNIQANINRGHSKPVDPTPYPDPLLKNWNTNLFCHLHQKMGHSTDECIRLKHEIQDLIDNDVIPKLRLDNQPNVHQNPLSNYQRAPPQNQINFIEVLQKDRVLAIDDVAWDDLVGDGQSQNTRWYVEDITEIEEEHHLTRGGRHFKPCYLEEDYPERDPLS</sequence>
<gene>
    <name evidence="1" type="ORF">FSB_LOCUS19755</name>
</gene>
<evidence type="ECO:0008006" key="2">
    <source>
        <dbReference type="Google" id="ProtNLM"/>
    </source>
</evidence>
<dbReference type="PANTHER" id="PTHR33223:SF8">
    <property type="entry name" value="OS04G0172440 PROTEIN"/>
    <property type="match status" value="1"/>
</dbReference>